<dbReference type="Proteomes" id="UP001652642">
    <property type="component" value="Chromosome 15"/>
</dbReference>
<gene>
    <name evidence="4" type="primary">LOC140702846</name>
</gene>
<sequence>MSWPGEEWKVGLPPPALRAIAEVEQRLERVQKERQQKQVQLDTLEAVMHKQRQKHEEEKASWALLSQENRSLAEACEQADRARQRLAQELQAKDGQLSCLEAQLAQATRRQAELEEELRRCQVELEKLQSQSHPVLLPPRWGSPTPWAEGAVDTKTDNGRTPAAGTAVSIRNTCSAC</sequence>
<organism evidence="3 4">
    <name type="scientific">Pogona vitticeps</name>
    <name type="common">central bearded dragon</name>
    <dbReference type="NCBI Taxonomy" id="103695"/>
    <lineage>
        <taxon>Eukaryota</taxon>
        <taxon>Metazoa</taxon>
        <taxon>Chordata</taxon>
        <taxon>Craniata</taxon>
        <taxon>Vertebrata</taxon>
        <taxon>Euteleostomi</taxon>
        <taxon>Lepidosauria</taxon>
        <taxon>Squamata</taxon>
        <taxon>Bifurcata</taxon>
        <taxon>Unidentata</taxon>
        <taxon>Episquamata</taxon>
        <taxon>Toxicofera</taxon>
        <taxon>Iguania</taxon>
        <taxon>Acrodonta</taxon>
        <taxon>Agamidae</taxon>
        <taxon>Amphibolurinae</taxon>
        <taxon>Pogona</taxon>
    </lineage>
</organism>
<evidence type="ECO:0000256" key="1">
    <source>
        <dbReference type="SAM" id="Coils"/>
    </source>
</evidence>
<keyword evidence="1" id="KW-0175">Coiled coil</keyword>
<dbReference type="PANTHER" id="PTHR18874:SF10">
    <property type="entry name" value="CENTROMERE PROTEIN F"/>
    <property type="match status" value="1"/>
</dbReference>
<evidence type="ECO:0000313" key="3">
    <source>
        <dbReference type="Proteomes" id="UP001652642"/>
    </source>
</evidence>
<proteinExistence type="predicted"/>
<dbReference type="InterPro" id="IPR043513">
    <property type="entry name" value="Cenp-F"/>
</dbReference>
<dbReference type="SUPFAM" id="SSF90257">
    <property type="entry name" value="Myosin rod fragments"/>
    <property type="match status" value="1"/>
</dbReference>
<dbReference type="Pfam" id="PF10481">
    <property type="entry name" value="CENP-F_N"/>
    <property type="match status" value="1"/>
</dbReference>
<name>A0ABM5F4W8_9SAUR</name>
<feature type="domain" description="Centromere protein Cenp-F N-terminal" evidence="2">
    <location>
        <begin position="1"/>
        <end position="133"/>
    </location>
</feature>
<protein>
    <submittedName>
        <fullName evidence="4">Centromere protein F-like</fullName>
    </submittedName>
</protein>
<dbReference type="GeneID" id="140702846"/>
<evidence type="ECO:0000259" key="2">
    <source>
        <dbReference type="Pfam" id="PF10481"/>
    </source>
</evidence>
<feature type="coiled-coil region" evidence="1">
    <location>
        <begin position="20"/>
        <end position="131"/>
    </location>
</feature>
<dbReference type="PANTHER" id="PTHR18874">
    <property type="entry name" value="CMF/LEK/CENP CELL DIVISION-RELATED"/>
    <property type="match status" value="1"/>
</dbReference>
<dbReference type="RefSeq" id="XP_072840444.1">
    <property type="nucleotide sequence ID" value="XM_072984343.1"/>
</dbReference>
<dbReference type="InterPro" id="IPR018463">
    <property type="entry name" value="Centromere_CenpF_N"/>
</dbReference>
<accession>A0ABM5F4W8</accession>
<evidence type="ECO:0000313" key="4">
    <source>
        <dbReference type="RefSeq" id="XP_072840444.1"/>
    </source>
</evidence>
<reference evidence="4" key="1">
    <citation type="submission" date="2025-08" db="UniProtKB">
        <authorList>
            <consortium name="RefSeq"/>
        </authorList>
    </citation>
    <scope>IDENTIFICATION</scope>
</reference>
<keyword evidence="3" id="KW-1185">Reference proteome</keyword>